<dbReference type="InterPro" id="IPR022134">
    <property type="entry name" value="DUF3667"/>
</dbReference>
<dbReference type="PATRIC" id="fig|1225176.3.peg.1847"/>
<accession>K1L492</accession>
<comment type="caution">
    <text evidence="2">The sequence shown here is derived from an EMBL/GenBank/DDBJ whole genome shotgun (WGS) entry which is preliminary data.</text>
</comment>
<keyword evidence="1" id="KW-0472">Membrane</keyword>
<evidence type="ECO:0000256" key="1">
    <source>
        <dbReference type="SAM" id="Phobius"/>
    </source>
</evidence>
<feature type="transmembrane region" description="Helical" evidence="1">
    <location>
        <begin position="289"/>
        <end position="308"/>
    </location>
</feature>
<evidence type="ECO:0000313" key="2">
    <source>
        <dbReference type="EMBL" id="EKB49616.1"/>
    </source>
</evidence>
<dbReference type="Pfam" id="PF12412">
    <property type="entry name" value="DUF3667"/>
    <property type="match status" value="1"/>
</dbReference>
<organism evidence="2 3">
    <name type="scientific">Cecembia lonarensis (strain CCUG 58316 / KCTC 22772 / LW9)</name>
    <dbReference type="NCBI Taxonomy" id="1225176"/>
    <lineage>
        <taxon>Bacteria</taxon>
        <taxon>Pseudomonadati</taxon>
        <taxon>Bacteroidota</taxon>
        <taxon>Cytophagia</taxon>
        <taxon>Cytophagales</taxon>
        <taxon>Cyclobacteriaceae</taxon>
        <taxon>Cecembia</taxon>
    </lineage>
</organism>
<reference evidence="2 3" key="1">
    <citation type="journal article" date="2012" name="J. Bacteriol.">
        <title>Draft Genome Sequence of Cecembia lonarensis Strain LW9T, Isolated from Lonar Lake, a Haloalkaline Lake in India.</title>
        <authorList>
            <person name="Shivaji S."/>
            <person name="Ara S."/>
            <person name="Singh A."/>
            <person name="Pinnaka A.K."/>
        </authorList>
    </citation>
    <scope>NUCLEOTIDE SEQUENCE [LARGE SCALE GENOMIC DNA]</scope>
    <source>
        <strain evidence="2 3">LW9</strain>
    </source>
</reference>
<keyword evidence="1" id="KW-1133">Transmembrane helix</keyword>
<dbReference type="AlphaFoldDB" id="K1L492"/>
<evidence type="ECO:0000313" key="3">
    <source>
        <dbReference type="Proteomes" id="UP000004478"/>
    </source>
</evidence>
<keyword evidence="1" id="KW-0812">Transmembrane</keyword>
<evidence type="ECO:0008006" key="4">
    <source>
        <dbReference type="Google" id="ProtNLM"/>
    </source>
</evidence>
<feature type="transmembrane region" description="Helical" evidence="1">
    <location>
        <begin position="88"/>
        <end position="105"/>
    </location>
</feature>
<gene>
    <name evidence="2" type="ORF">B879_01729</name>
</gene>
<dbReference type="RefSeq" id="WP_009184760.1">
    <property type="nucleotide sequence ID" value="NZ_AMGM01000021.1"/>
</dbReference>
<dbReference type="EMBL" id="AMGM01000021">
    <property type="protein sequence ID" value="EKB49616.1"/>
    <property type="molecule type" value="Genomic_DNA"/>
</dbReference>
<dbReference type="Proteomes" id="UP000004478">
    <property type="component" value="Unassembled WGS sequence"/>
</dbReference>
<feature type="transmembrane region" description="Helical" evidence="1">
    <location>
        <begin position="231"/>
        <end position="250"/>
    </location>
</feature>
<sequence>MKKNRKLDHCLNCGEQFHQKENFCPICGQENKDQRVSIGLFLRDFISNFINFDTTFFRTIPPFLFKPGVLTNEFNEGRRKKYIKPIKLYLLFSLFYFFIFGLMIPKNALDNFFNTLESLQGQEAPAGLNLEELEPHEESKLDSILQNKALPFPLKSTTSLEASEGQKDGPQKKISWKALKVLAMDPDISDSLFAQSLHEGFINVGDMISIKKQRSFVANSSLFISGVARNLPLMMFFLLPFFAFLLYLLYIRSDKYYVEHLIHGLHLHSFAYFIYGLAILFLVGTGNTSIQIVLWAFILVSIYAYFSIKKVYGQGWFTTLFKFLFLGVVYITLLSVGLLVETYVTLMLM</sequence>
<feature type="transmembrane region" description="Helical" evidence="1">
    <location>
        <begin position="320"/>
        <end position="340"/>
    </location>
</feature>
<feature type="transmembrane region" description="Helical" evidence="1">
    <location>
        <begin position="262"/>
        <end position="283"/>
    </location>
</feature>
<protein>
    <recommendedName>
        <fullName evidence="4">DUF3667 domain-containing protein</fullName>
    </recommendedName>
</protein>
<name>K1L492_CECL9</name>
<keyword evidence="3" id="KW-1185">Reference proteome</keyword>
<proteinExistence type="predicted"/>
<dbReference type="OrthoDB" id="7446256at2"/>